<evidence type="ECO:0000313" key="2">
    <source>
        <dbReference type="Proteomes" id="UP001459277"/>
    </source>
</evidence>
<gene>
    <name evidence="1" type="ORF">SO802_028874</name>
</gene>
<name>A0AAW2BX54_9ROSI</name>
<sequence length="124" mass="14291">MEELNLNPAYYDINIIYRYPQEVLYEQINYGYMAIKKDKHVTIMFNRIHKMPQVNVAELYLSSKLLAKVNTKEVQQTTISLQFTALDDGCTTIGGYSMGSYTLPSQDHAAIQWEAISLSICYCY</sequence>
<organism evidence="1 2">
    <name type="scientific">Lithocarpus litseifolius</name>
    <dbReference type="NCBI Taxonomy" id="425828"/>
    <lineage>
        <taxon>Eukaryota</taxon>
        <taxon>Viridiplantae</taxon>
        <taxon>Streptophyta</taxon>
        <taxon>Embryophyta</taxon>
        <taxon>Tracheophyta</taxon>
        <taxon>Spermatophyta</taxon>
        <taxon>Magnoliopsida</taxon>
        <taxon>eudicotyledons</taxon>
        <taxon>Gunneridae</taxon>
        <taxon>Pentapetalae</taxon>
        <taxon>rosids</taxon>
        <taxon>fabids</taxon>
        <taxon>Fagales</taxon>
        <taxon>Fagaceae</taxon>
        <taxon>Lithocarpus</taxon>
    </lineage>
</organism>
<keyword evidence="2" id="KW-1185">Reference proteome</keyword>
<protein>
    <submittedName>
        <fullName evidence="1">Uncharacterized protein</fullName>
    </submittedName>
</protein>
<dbReference type="Proteomes" id="UP001459277">
    <property type="component" value="Unassembled WGS sequence"/>
</dbReference>
<proteinExistence type="predicted"/>
<dbReference type="EMBL" id="JAZDWU010000010">
    <property type="protein sequence ID" value="KAK9988635.1"/>
    <property type="molecule type" value="Genomic_DNA"/>
</dbReference>
<dbReference type="AlphaFoldDB" id="A0AAW2BX54"/>
<evidence type="ECO:0000313" key="1">
    <source>
        <dbReference type="EMBL" id="KAK9988635.1"/>
    </source>
</evidence>
<comment type="caution">
    <text evidence="1">The sequence shown here is derived from an EMBL/GenBank/DDBJ whole genome shotgun (WGS) entry which is preliminary data.</text>
</comment>
<accession>A0AAW2BX54</accession>
<reference evidence="1 2" key="1">
    <citation type="submission" date="2024-01" db="EMBL/GenBank/DDBJ databases">
        <title>A telomere-to-telomere, gap-free genome of sweet tea (Lithocarpus litseifolius).</title>
        <authorList>
            <person name="Zhou J."/>
        </authorList>
    </citation>
    <scope>NUCLEOTIDE SEQUENCE [LARGE SCALE GENOMIC DNA]</scope>
    <source>
        <strain evidence="1">Zhou-2022a</strain>
        <tissue evidence="1">Leaf</tissue>
    </source>
</reference>